<organism evidence="1 2">
    <name type="scientific">Entomortierella chlamydospora</name>
    <dbReference type="NCBI Taxonomy" id="101097"/>
    <lineage>
        <taxon>Eukaryota</taxon>
        <taxon>Fungi</taxon>
        <taxon>Fungi incertae sedis</taxon>
        <taxon>Mucoromycota</taxon>
        <taxon>Mortierellomycotina</taxon>
        <taxon>Mortierellomycetes</taxon>
        <taxon>Mortierellales</taxon>
        <taxon>Mortierellaceae</taxon>
        <taxon>Entomortierella</taxon>
    </lineage>
</organism>
<keyword evidence="2" id="KW-1185">Reference proteome</keyword>
<protein>
    <submittedName>
        <fullName evidence="1">Uncharacterized protein</fullName>
    </submittedName>
</protein>
<evidence type="ECO:0000313" key="1">
    <source>
        <dbReference type="EMBL" id="KAG0020703.1"/>
    </source>
</evidence>
<gene>
    <name evidence="1" type="ORF">BGZ80_003763</name>
</gene>
<dbReference type="Proteomes" id="UP000703661">
    <property type="component" value="Unassembled WGS sequence"/>
</dbReference>
<reference evidence="1" key="1">
    <citation type="journal article" date="2020" name="Fungal Divers.">
        <title>Resolving the Mortierellaceae phylogeny through synthesis of multi-gene phylogenetics and phylogenomics.</title>
        <authorList>
            <person name="Vandepol N."/>
            <person name="Liber J."/>
            <person name="Desiro A."/>
            <person name="Na H."/>
            <person name="Kennedy M."/>
            <person name="Barry K."/>
            <person name="Grigoriev I.V."/>
            <person name="Miller A.N."/>
            <person name="O'Donnell K."/>
            <person name="Stajich J.E."/>
            <person name="Bonito G."/>
        </authorList>
    </citation>
    <scope>NUCLEOTIDE SEQUENCE</scope>
    <source>
        <strain evidence="1">NRRL 2769</strain>
    </source>
</reference>
<dbReference type="EMBL" id="JAAAID010000201">
    <property type="protein sequence ID" value="KAG0020703.1"/>
    <property type="molecule type" value="Genomic_DNA"/>
</dbReference>
<sequence>MIAASPVLRLARLSVFEDDSTNKNRPWADFDALPRLKFRHLLENGKSRIVDGDTIANIESNIPSFRAEARKSYEETLWNALNGFNNDPKMKHLRHDSDAGKAHRAEFALLTDMPLSMAI</sequence>
<proteinExistence type="predicted"/>
<comment type="caution">
    <text evidence="1">The sequence shown here is derived from an EMBL/GenBank/DDBJ whole genome shotgun (WGS) entry which is preliminary data.</text>
</comment>
<dbReference type="AlphaFoldDB" id="A0A9P6N1T2"/>
<evidence type="ECO:0000313" key="2">
    <source>
        <dbReference type="Proteomes" id="UP000703661"/>
    </source>
</evidence>
<accession>A0A9P6N1T2</accession>
<name>A0A9P6N1T2_9FUNG</name>